<dbReference type="EMBL" id="HBUF01416776">
    <property type="protein sequence ID" value="CAG6740028.1"/>
    <property type="molecule type" value="Transcribed_RNA"/>
</dbReference>
<protein>
    <submittedName>
        <fullName evidence="1">Uncharacterized protein</fullName>
    </submittedName>
</protein>
<organism evidence="1">
    <name type="scientific">Cacopsylla melanoneura</name>
    <dbReference type="NCBI Taxonomy" id="428564"/>
    <lineage>
        <taxon>Eukaryota</taxon>
        <taxon>Metazoa</taxon>
        <taxon>Ecdysozoa</taxon>
        <taxon>Arthropoda</taxon>
        <taxon>Hexapoda</taxon>
        <taxon>Insecta</taxon>
        <taxon>Pterygota</taxon>
        <taxon>Neoptera</taxon>
        <taxon>Paraneoptera</taxon>
        <taxon>Hemiptera</taxon>
        <taxon>Sternorrhyncha</taxon>
        <taxon>Psylloidea</taxon>
        <taxon>Psyllidae</taxon>
        <taxon>Psyllinae</taxon>
        <taxon>Cacopsylla</taxon>
    </lineage>
</organism>
<reference evidence="1" key="1">
    <citation type="submission" date="2021-05" db="EMBL/GenBank/DDBJ databases">
        <authorList>
            <person name="Alioto T."/>
            <person name="Alioto T."/>
            <person name="Gomez Garrido J."/>
        </authorList>
    </citation>
    <scope>NUCLEOTIDE SEQUENCE</scope>
</reference>
<name>A0A8D8Z368_9HEMI</name>
<evidence type="ECO:0000313" key="1">
    <source>
        <dbReference type="EMBL" id="CAG6740028.1"/>
    </source>
</evidence>
<dbReference type="AlphaFoldDB" id="A0A8D8Z368"/>
<proteinExistence type="predicted"/>
<accession>A0A8D8Z368</accession>
<sequence>MQKNKSILMDDNSRRPIPLPVDLAQEFQHQFPQEEETSWVVNPINTVTSNDVTDRPHAEHNISVSSNETFSFSAPPARPRAIQNIQPSSNRLNEHPDFQEEIIEIL</sequence>
<dbReference type="EMBL" id="HBUF01416775">
    <property type="protein sequence ID" value="CAG6740027.1"/>
    <property type="molecule type" value="Transcribed_RNA"/>
</dbReference>